<dbReference type="AlphaFoldDB" id="A0A0W0YZW1"/>
<dbReference type="RefSeq" id="WP_058483885.1">
    <property type="nucleotide sequence ID" value="NZ_CAAAII010000007.1"/>
</dbReference>
<dbReference type="STRING" id="452.Lspi_1965"/>
<dbReference type="EMBL" id="LNYX01000030">
    <property type="protein sequence ID" value="KTD62115.1"/>
    <property type="molecule type" value="Genomic_DNA"/>
</dbReference>
<proteinExistence type="predicted"/>
<reference evidence="2 3" key="1">
    <citation type="submission" date="2015-11" db="EMBL/GenBank/DDBJ databases">
        <title>Genomic analysis of 38 Legionella species identifies large and diverse effector repertoires.</title>
        <authorList>
            <person name="Burstein D."/>
            <person name="Amaro F."/>
            <person name="Zusman T."/>
            <person name="Lifshitz Z."/>
            <person name="Cohen O."/>
            <person name="Gilbert J.A."/>
            <person name="Pupko T."/>
            <person name="Shuman H.A."/>
            <person name="Segal G."/>
        </authorList>
    </citation>
    <scope>NUCLEOTIDE SEQUENCE [LARGE SCALE GENOMIC DNA]</scope>
    <source>
        <strain evidence="2 3">Mt.St.Helens-9</strain>
    </source>
</reference>
<evidence type="ECO:0000313" key="2">
    <source>
        <dbReference type="EMBL" id="KTD62115.1"/>
    </source>
</evidence>
<evidence type="ECO:0000259" key="1">
    <source>
        <dbReference type="Pfam" id="PF03756"/>
    </source>
</evidence>
<organism evidence="2 3">
    <name type="scientific">Legionella spiritensis</name>
    <dbReference type="NCBI Taxonomy" id="452"/>
    <lineage>
        <taxon>Bacteria</taxon>
        <taxon>Pseudomonadati</taxon>
        <taxon>Pseudomonadota</taxon>
        <taxon>Gammaproteobacteria</taxon>
        <taxon>Legionellales</taxon>
        <taxon>Legionellaceae</taxon>
        <taxon>Legionella</taxon>
    </lineage>
</organism>
<dbReference type="Pfam" id="PF03756">
    <property type="entry name" value="AfsA"/>
    <property type="match status" value="1"/>
</dbReference>
<dbReference type="Proteomes" id="UP000054877">
    <property type="component" value="Unassembled WGS sequence"/>
</dbReference>
<evidence type="ECO:0000313" key="3">
    <source>
        <dbReference type="Proteomes" id="UP000054877"/>
    </source>
</evidence>
<dbReference type="OrthoDB" id="7838374at2"/>
<comment type="caution">
    <text evidence="2">The sequence shown here is derived from an EMBL/GenBank/DDBJ whole genome shotgun (WGS) entry which is preliminary data.</text>
</comment>
<keyword evidence="3" id="KW-1185">Reference proteome</keyword>
<dbReference type="InterPro" id="IPR005509">
    <property type="entry name" value="AfsA_hotdog_dom"/>
</dbReference>
<sequence>MKELRIVIIGNRLTEFANNENILTNAQFNYLIQIESKIPDSQNIYKLHLGQGLSDFQIEVIRNQIQDDQLKNRFKFYDGLHNICRATRQLTHKHKIENSMISEPERISELEFKSYLMLDDSCAEMSDHLTGQHIQGMVLIEASRQMVNSVSEKYLISKNSTRKKGFVLNSLSSKFYEYVFPLDIELIFRLEKIRDGLDGNFKAEASVQIIQNNKLMMSFEVGFSVMDKTTLTGIESQMAKLAVKQKINTPVIQIVKQSAA</sequence>
<accession>A0A0W0YZW1</accession>
<name>A0A0W0YZW1_LEGSP</name>
<feature type="domain" description="A-factor biosynthesis hotdog" evidence="1">
    <location>
        <begin position="92"/>
        <end position="216"/>
    </location>
</feature>
<gene>
    <name evidence="2" type="ORF">Lspi_1965</name>
</gene>
<dbReference type="PATRIC" id="fig|452.5.peg.2162"/>
<protein>
    <submittedName>
        <fullName evidence="2">A-factor biosynthesis hotdog domain protein</fullName>
    </submittedName>
</protein>